<proteinExistence type="predicted"/>
<dbReference type="AlphaFoldDB" id="A0A3D8LAZ8"/>
<dbReference type="RefSeq" id="WP_115566247.1">
    <property type="nucleotide sequence ID" value="NZ_QRGR01000014.1"/>
</dbReference>
<dbReference type="Pfam" id="PF01323">
    <property type="entry name" value="DSBA"/>
    <property type="match status" value="1"/>
</dbReference>
<dbReference type="InterPro" id="IPR036249">
    <property type="entry name" value="Thioredoxin-like_sf"/>
</dbReference>
<reference evidence="3" key="1">
    <citation type="submission" date="2018-08" db="EMBL/GenBank/DDBJ databases">
        <authorList>
            <person name="Liu Z.-W."/>
            <person name="Du Z.-J."/>
        </authorList>
    </citation>
    <scope>NUCLEOTIDE SEQUENCE [LARGE SCALE GENOMIC DNA]</scope>
    <source>
        <strain evidence="3">H4X</strain>
    </source>
</reference>
<evidence type="ECO:0000259" key="1">
    <source>
        <dbReference type="Pfam" id="PF01323"/>
    </source>
</evidence>
<comment type="caution">
    <text evidence="2">The sequence shown here is derived from an EMBL/GenBank/DDBJ whole genome shotgun (WGS) entry which is preliminary data.</text>
</comment>
<name>A0A3D8LAZ8_9BACT</name>
<protein>
    <submittedName>
        <fullName evidence="2">DsbA family oxidoreductase</fullName>
    </submittedName>
</protein>
<dbReference type="PANTHER" id="PTHR13887">
    <property type="entry name" value="GLUTATHIONE S-TRANSFERASE KAPPA"/>
    <property type="match status" value="1"/>
</dbReference>
<dbReference type="OrthoDB" id="9799122at2"/>
<dbReference type="Proteomes" id="UP000256708">
    <property type="component" value="Unassembled WGS sequence"/>
</dbReference>
<organism evidence="2 3">
    <name type="scientific">Pontibacter diazotrophicus</name>
    <dbReference type="NCBI Taxonomy" id="1400979"/>
    <lineage>
        <taxon>Bacteria</taxon>
        <taxon>Pseudomonadati</taxon>
        <taxon>Bacteroidota</taxon>
        <taxon>Cytophagia</taxon>
        <taxon>Cytophagales</taxon>
        <taxon>Hymenobacteraceae</taxon>
        <taxon>Pontibacter</taxon>
    </lineage>
</organism>
<dbReference type="Gene3D" id="3.40.30.10">
    <property type="entry name" value="Glutaredoxin"/>
    <property type="match status" value="1"/>
</dbReference>
<feature type="domain" description="DSBA-like thioredoxin" evidence="1">
    <location>
        <begin position="8"/>
        <end position="208"/>
    </location>
</feature>
<dbReference type="CDD" id="cd03024">
    <property type="entry name" value="DsbA_FrnE"/>
    <property type="match status" value="1"/>
</dbReference>
<dbReference type="InterPro" id="IPR001853">
    <property type="entry name" value="DSBA-like_thioredoxin_dom"/>
</dbReference>
<dbReference type="GO" id="GO:0016491">
    <property type="term" value="F:oxidoreductase activity"/>
    <property type="evidence" value="ECO:0007669"/>
    <property type="project" value="InterPro"/>
</dbReference>
<evidence type="ECO:0000313" key="2">
    <source>
        <dbReference type="EMBL" id="RDV14568.1"/>
    </source>
</evidence>
<keyword evidence="3" id="KW-1185">Reference proteome</keyword>
<sequence length="236" mass="26436">MTKQKIKIDIVSDVNCPWCYVGEQRLNKAIKEANKDYEFDISFKPFELNANIPQEGVDRLEYFKNAYGPSIVSQIDAMNQRLQDAGAPEGIEFNFEKLTTVNNTFNGHRLIWLAGECGVQEEVAHALFYSYFTEGKNMNDTAALKEIGIANGIPAERLEGFFEREEGKNEVREMEQWAQASGITGVPAFIINDKYLVSGAQPAETFHQVFSQIAPQTPKFEEITAEGQSCGIDGDC</sequence>
<gene>
    <name evidence="2" type="ORF">DXT99_14310</name>
</gene>
<accession>A0A3D8LAZ8</accession>
<dbReference type="EMBL" id="QRGR01000014">
    <property type="protein sequence ID" value="RDV14568.1"/>
    <property type="molecule type" value="Genomic_DNA"/>
</dbReference>
<evidence type="ECO:0000313" key="3">
    <source>
        <dbReference type="Proteomes" id="UP000256708"/>
    </source>
</evidence>
<dbReference type="SUPFAM" id="SSF52833">
    <property type="entry name" value="Thioredoxin-like"/>
    <property type="match status" value="1"/>
</dbReference>
<dbReference type="PANTHER" id="PTHR13887:SF41">
    <property type="entry name" value="THIOREDOXIN SUPERFAMILY PROTEIN"/>
    <property type="match status" value="1"/>
</dbReference>